<reference evidence="1 2" key="1">
    <citation type="submission" date="2009-10" db="EMBL/GenBank/DDBJ databases">
        <authorList>
            <person name="Harkins D.M."/>
            <person name="Madupu R."/>
            <person name="Durkin A.S."/>
            <person name="Torralba M."/>
            <person name="Methe B."/>
            <person name="Sutton G.G."/>
            <person name="Strausberg R.L."/>
            <person name="Nelson K.E."/>
        </authorList>
    </citation>
    <scope>NUCLEOTIDE SEQUENCE [LARGE SCALE GENOMIC DNA]</scope>
    <source>
        <strain evidence="1 2">F0264</strain>
    </source>
</reference>
<dbReference type="EMBL" id="ADAD01000134">
    <property type="protein sequence ID" value="EEY34734.1"/>
    <property type="molecule type" value="Genomic_DNA"/>
</dbReference>
<sequence>MCRFEGIYMEWKIAENKNTIKRLLLDKFIISKQSFCLN</sequence>
<accession>D0GMF2</accession>
<gene>
    <name evidence="1" type="ORF">HMPREF0554_1367</name>
</gene>
<comment type="caution">
    <text evidence="1">The sequence shown here is derived from an EMBL/GenBank/DDBJ whole genome shotgun (WGS) entry which is preliminary data.</text>
</comment>
<protein>
    <submittedName>
        <fullName evidence="1">Uncharacterized protein</fullName>
    </submittedName>
</protein>
<dbReference type="Proteomes" id="UP000004226">
    <property type="component" value="Unassembled WGS sequence"/>
</dbReference>
<name>D0GMF2_9FUSO</name>
<proteinExistence type="predicted"/>
<keyword evidence="2" id="KW-1185">Reference proteome</keyword>
<evidence type="ECO:0000313" key="2">
    <source>
        <dbReference type="Proteomes" id="UP000004226"/>
    </source>
</evidence>
<evidence type="ECO:0000313" key="1">
    <source>
        <dbReference type="EMBL" id="EEY34734.1"/>
    </source>
</evidence>
<organism evidence="1 2">
    <name type="scientific">Pseudoleptotrichia goodfellowii F0264</name>
    <dbReference type="NCBI Taxonomy" id="596323"/>
    <lineage>
        <taxon>Bacteria</taxon>
        <taxon>Fusobacteriati</taxon>
        <taxon>Fusobacteriota</taxon>
        <taxon>Fusobacteriia</taxon>
        <taxon>Fusobacteriales</taxon>
        <taxon>Leptotrichiaceae</taxon>
        <taxon>Pseudoleptotrichia</taxon>
    </lineage>
</organism>
<dbReference type="AlphaFoldDB" id="D0GMF2"/>